<accession>A0A0C3NE03</accession>
<reference evidence="4 5" key="1">
    <citation type="journal article" date="2014" name="PLoS Genet.">
        <title>Analysis of the Phlebiopsis gigantea genome, transcriptome and secretome provides insight into its pioneer colonization strategies of wood.</title>
        <authorList>
            <person name="Hori C."/>
            <person name="Ishida T."/>
            <person name="Igarashi K."/>
            <person name="Samejima M."/>
            <person name="Suzuki H."/>
            <person name="Master E."/>
            <person name="Ferreira P."/>
            <person name="Ruiz-Duenas F.J."/>
            <person name="Held B."/>
            <person name="Canessa P."/>
            <person name="Larrondo L.F."/>
            <person name="Schmoll M."/>
            <person name="Druzhinina I.S."/>
            <person name="Kubicek C.P."/>
            <person name="Gaskell J.A."/>
            <person name="Kersten P."/>
            <person name="St John F."/>
            <person name="Glasner J."/>
            <person name="Sabat G."/>
            <person name="Splinter BonDurant S."/>
            <person name="Syed K."/>
            <person name="Yadav J."/>
            <person name="Mgbeahuruike A.C."/>
            <person name="Kovalchuk A."/>
            <person name="Asiegbu F.O."/>
            <person name="Lackner G."/>
            <person name="Hoffmeister D."/>
            <person name="Rencoret J."/>
            <person name="Gutierrez A."/>
            <person name="Sun H."/>
            <person name="Lindquist E."/>
            <person name="Barry K."/>
            <person name="Riley R."/>
            <person name="Grigoriev I.V."/>
            <person name="Henrissat B."/>
            <person name="Kues U."/>
            <person name="Berka R.M."/>
            <person name="Martinez A.T."/>
            <person name="Covert S.F."/>
            <person name="Blanchette R.A."/>
            <person name="Cullen D."/>
        </authorList>
    </citation>
    <scope>NUCLEOTIDE SEQUENCE [LARGE SCALE GENOMIC DNA]</scope>
    <source>
        <strain evidence="4 5">11061_1 CR5-6</strain>
    </source>
</reference>
<dbReference type="InterPro" id="IPR019413">
    <property type="entry name" value="Dsc3_ub-like_dom"/>
</dbReference>
<evidence type="ECO:0000313" key="5">
    <source>
        <dbReference type="Proteomes" id="UP000053257"/>
    </source>
</evidence>
<dbReference type="SUPFAM" id="SSF54236">
    <property type="entry name" value="Ubiquitin-like"/>
    <property type="match status" value="1"/>
</dbReference>
<keyword evidence="5" id="KW-1185">Reference proteome</keyword>
<dbReference type="STRING" id="745531.A0A0C3NE03"/>
<dbReference type="InterPro" id="IPR000626">
    <property type="entry name" value="Ubiquitin-like_dom"/>
</dbReference>
<keyword evidence="2" id="KW-1133">Transmembrane helix</keyword>
<dbReference type="GO" id="GO:0005783">
    <property type="term" value="C:endoplasmic reticulum"/>
    <property type="evidence" value="ECO:0007669"/>
    <property type="project" value="TreeGrafter"/>
</dbReference>
<protein>
    <recommendedName>
        <fullName evidence="3">Ubiquitin-like domain-containing protein</fullName>
    </recommendedName>
</protein>
<keyword evidence="2" id="KW-0812">Transmembrane</keyword>
<dbReference type="EMBL" id="KN840653">
    <property type="protein sequence ID" value="KIP02789.1"/>
    <property type="molecule type" value="Genomic_DNA"/>
</dbReference>
<feature type="transmembrane region" description="Helical" evidence="2">
    <location>
        <begin position="270"/>
        <end position="288"/>
    </location>
</feature>
<feature type="compositionally biased region" description="Basic and acidic residues" evidence="1">
    <location>
        <begin position="1"/>
        <end position="19"/>
    </location>
</feature>
<dbReference type="OrthoDB" id="2556122at2759"/>
<name>A0A0C3NE03_PHLG1</name>
<dbReference type="InterPro" id="IPR029071">
    <property type="entry name" value="Ubiquitin-like_domsf"/>
</dbReference>
<dbReference type="InterPro" id="IPR045226">
    <property type="entry name" value="Dsc3"/>
</dbReference>
<keyword evidence="2" id="KW-0472">Membrane</keyword>
<dbReference type="Proteomes" id="UP000053257">
    <property type="component" value="Unassembled WGS sequence"/>
</dbReference>
<dbReference type="InterPro" id="IPR025390">
    <property type="entry name" value="Dsc3_C"/>
</dbReference>
<organism evidence="4 5">
    <name type="scientific">Phlebiopsis gigantea (strain 11061_1 CR5-6)</name>
    <name type="common">White-rot fungus</name>
    <name type="synonym">Peniophora gigantea</name>
    <dbReference type="NCBI Taxonomy" id="745531"/>
    <lineage>
        <taxon>Eukaryota</taxon>
        <taxon>Fungi</taxon>
        <taxon>Dikarya</taxon>
        <taxon>Basidiomycota</taxon>
        <taxon>Agaricomycotina</taxon>
        <taxon>Agaricomycetes</taxon>
        <taxon>Polyporales</taxon>
        <taxon>Phanerochaetaceae</taxon>
        <taxon>Phlebiopsis</taxon>
    </lineage>
</organism>
<feature type="region of interest" description="Disordered" evidence="1">
    <location>
        <begin position="1"/>
        <end position="22"/>
    </location>
</feature>
<evidence type="ECO:0000259" key="3">
    <source>
        <dbReference type="PROSITE" id="PS50053"/>
    </source>
</evidence>
<evidence type="ECO:0000256" key="1">
    <source>
        <dbReference type="SAM" id="MobiDB-lite"/>
    </source>
</evidence>
<dbReference type="Pfam" id="PF13373">
    <property type="entry name" value="Dsc3_C"/>
    <property type="match status" value="1"/>
</dbReference>
<evidence type="ECO:0000256" key="2">
    <source>
        <dbReference type="SAM" id="Phobius"/>
    </source>
</evidence>
<dbReference type="GO" id="GO:0044695">
    <property type="term" value="C:Dsc E3 ubiquitin ligase complex"/>
    <property type="evidence" value="ECO:0007669"/>
    <property type="project" value="InterPro"/>
</dbReference>
<dbReference type="Gene3D" id="3.10.20.90">
    <property type="entry name" value="Phosphatidylinositol 3-kinase Catalytic Subunit, Chain A, domain 1"/>
    <property type="match status" value="1"/>
</dbReference>
<dbReference type="PANTHER" id="PTHR28049:SF1">
    <property type="entry name" value="DSC E3 UBIQUITIN LIGASE COMPLEX SUBUNIT 3"/>
    <property type="match status" value="1"/>
</dbReference>
<proteinExistence type="predicted"/>
<dbReference type="Pfam" id="PF10302">
    <property type="entry name" value="Dsc3_N"/>
    <property type="match status" value="1"/>
</dbReference>
<dbReference type="PANTHER" id="PTHR28049">
    <property type="entry name" value="TRANSMEMBRANE PROTEIN YOR223W"/>
    <property type="match status" value="1"/>
</dbReference>
<dbReference type="AlphaFoldDB" id="A0A0C3NE03"/>
<sequence length="291" mass="32571">MVGLSDKAKGKQRALESTDHAAASLSVPGSKSLVIRFTEGIEDLSLQVEVGDHVRDVKRKIRDARPALQDRRLRLIHSGRLLTDGTQLYSWLETLEERQRRATAANEGVHGSTSGDTPSNTWLHCSVGPTLEPGEEDEKKVQKAQLKPLRGFDRLASAGFSQEDIASIRAQFHANSSGDYIDQEFSNEEDYDEHVRALEEQWIDSMDNHGSASLSQTSARDTILHGIVLGFFFPVLPYFFFHESKPAIFWEDGSAHDVVDRPIFSKRMQMGITIGLLMNALFGLWTYILTV</sequence>
<dbReference type="HOGENOM" id="CLU_060587_0_0_1"/>
<evidence type="ECO:0000313" key="4">
    <source>
        <dbReference type="EMBL" id="KIP02789.1"/>
    </source>
</evidence>
<dbReference type="PROSITE" id="PS50053">
    <property type="entry name" value="UBIQUITIN_2"/>
    <property type="match status" value="1"/>
</dbReference>
<feature type="transmembrane region" description="Helical" evidence="2">
    <location>
        <begin position="223"/>
        <end position="241"/>
    </location>
</feature>
<gene>
    <name evidence="4" type="ORF">PHLGIDRAFT_111665</name>
</gene>
<feature type="region of interest" description="Disordered" evidence="1">
    <location>
        <begin position="102"/>
        <end position="122"/>
    </location>
</feature>
<feature type="compositionally biased region" description="Polar residues" evidence="1">
    <location>
        <begin position="111"/>
        <end position="122"/>
    </location>
</feature>
<feature type="domain" description="Ubiquitin-like" evidence="3">
    <location>
        <begin position="31"/>
        <end position="88"/>
    </location>
</feature>